<dbReference type="SUPFAM" id="SSF56300">
    <property type="entry name" value="Metallo-dependent phosphatases"/>
    <property type="match status" value="1"/>
</dbReference>
<dbReference type="Proteomes" id="UP001280121">
    <property type="component" value="Unassembled WGS sequence"/>
</dbReference>
<dbReference type="EMBL" id="JANJYI010000003">
    <property type="protein sequence ID" value="KAK2655720.1"/>
    <property type="molecule type" value="Genomic_DNA"/>
</dbReference>
<keyword evidence="3" id="KW-1185">Reference proteome</keyword>
<organism evidence="2 3">
    <name type="scientific">Dipteronia dyeriana</name>
    <dbReference type="NCBI Taxonomy" id="168575"/>
    <lineage>
        <taxon>Eukaryota</taxon>
        <taxon>Viridiplantae</taxon>
        <taxon>Streptophyta</taxon>
        <taxon>Embryophyta</taxon>
        <taxon>Tracheophyta</taxon>
        <taxon>Spermatophyta</taxon>
        <taxon>Magnoliopsida</taxon>
        <taxon>eudicotyledons</taxon>
        <taxon>Gunneridae</taxon>
        <taxon>Pentapetalae</taxon>
        <taxon>rosids</taxon>
        <taxon>malvids</taxon>
        <taxon>Sapindales</taxon>
        <taxon>Sapindaceae</taxon>
        <taxon>Hippocastanoideae</taxon>
        <taxon>Acereae</taxon>
        <taxon>Dipteronia</taxon>
    </lineage>
</organism>
<dbReference type="AlphaFoldDB" id="A0AAE0CLM5"/>
<dbReference type="GO" id="GO:0016787">
    <property type="term" value="F:hydrolase activity"/>
    <property type="evidence" value="ECO:0007669"/>
    <property type="project" value="InterPro"/>
</dbReference>
<protein>
    <recommendedName>
        <fullName evidence="1">Calcineurin-like phosphoesterase domain-containing protein</fullName>
    </recommendedName>
</protein>
<dbReference type="InterPro" id="IPR004843">
    <property type="entry name" value="Calcineurin-like_PHP"/>
</dbReference>
<dbReference type="Pfam" id="PF00149">
    <property type="entry name" value="Metallophos"/>
    <property type="match status" value="1"/>
</dbReference>
<accession>A0AAE0CLM5</accession>
<evidence type="ECO:0000313" key="3">
    <source>
        <dbReference type="Proteomes" id="UP001280121"/>
    </source>
</evidence>
<reference evidence="2" key="1">
    <citation type="journal article" date="2023" name="Plant J.">
        <title>Genome sequences and population genomics provide insights into the demographic history, inbreeding, and mutation load of two 'living fossil' tree species of Dipteronia.</title>
        <authorList>
            <person name="Feng Y."/>
            <person name="Comes H.P."/>
            <person name="Chen J."/>
            <person name="Zhu S."/>
            <person name="Lu R."/>
            <person name="Zhang X."/>
            <person name="Li P."/>
            <person name="Qiu J."/>
            <person name="Olsen K.M."/>
            <person name="Qiu Y."/>
        </authorList>
    </citation>
    <scope>NUCLEOTIDE SEQUENCE</scope>
    <source>
        <strain evidence="2">KIB01</strain>
    </source>
</reference>
<evidence type="ECO:0000313" key="2">
    <source>
        <dbReference type="EMBL" id="KAK2655720.1"/>
    </source>
</evidence>
<feature type="domain" description="Calcineurin-like phosphoesterase" evidence="1">
    <location>
        <begin position="12"/>
        <end position="66"/>
    </location>
</feature>
<sequence length="100" mass="11282">MRWVKCLSTTTHNRDLLLVAGDVAETNNNFVSTMSLLKERFQHVFFVPGNHDLWCRWDTDHSLGSLEKLDTLLDPCRGLGVETNPADTDGLGIIPISWLD</sequence>
<proteinExistence type="predicted"/>
<dbReference type="InterPro" id="IPR029052">
    <property type="entry name" value="Metallo-depent_PP-like"/>
</dbReference>
<dbReference type="Gene3D" id="3.60.21.10">
    <property type="match status" value="1"/>
</dbReference>
<name>A0AAE0CLM5_9ROSI</name>
<evidence type="ECO:0000259" key="1">
    <source>
        <dbReference type="Pfam" id="PF00149"/>
    </source>
</evidence>
<dbReference type="InterPro" id="IPR052963">
    <property type="entry name" value="Pantetheine_PDE"/>
</dbReference>
<dbReference type="PANTHER" id="PTHR36492:SF2">
    <property type="entry name" value="[ACYL-CARRIER-PROTEIN] PHOSPHODIESTERASE PPTH"/>
    <property type="match status" value="1"/>
</dbReference>
<gene>
    <name evidence="2" type="ORF">Ddye_008772</name>
</gene>
<comment type="caution">
    <text evidence="2">The sequence shown here is derived from an EMBL/GenBank/DDBJ whole genome shotgun (WGS) entry which is preliminary data.</text>
</comment>
<dbReference type="PANTHER" id="PTHR36492">
    <property type="match status" value="1"/>
</dbReference>